<evidence type="ECO:0000313" key="1">
    <source>
        <dbReference type="EMBL" id="EQB16933.1"/>
    </source>
</evidence>
<dbReference type="EMBL" id="ATDP01000073">
    <property type="protein sequence ID" value="EQB16933.1"/>
    <property type="molecule type" value="Genomic_DNA"/>
</dbReference>
<comment type="caution">
    <text evidence="1">The sequence shown here is derived from an EMBL/GenBank/DDBJ whole genome shotgun (WGS) entry which is preliminary data.</text>
</comment>
<sequence length="48" mass="5275">MSDSGFTVERVCGGAHRQRVIATTKTQFRIMPDKSPKQLAKALASAHF</sequence>
<keyword evidence="2" id="KW-1185">Reference proteome</keyword>
<proteinExistence type="predicted"/>
<organism evidence="1 2">
    <name type="scientific">Sphingobium lactosutens DS20</name>
    <dbReference type="NCBI Taxonomy" id="1331060"/>
    <lineage>
        <taxon>Bacteria</taxon>
        <taxon>Pseudomonadati</taxon>
        <taxon>Pseudomonadota</taxon>
        <taxon>Alphaproteobacteria</taxon>
        <taxon>Sphingomonadales</taxon>
        <taxon>Sphingomonadaceae</taxon>
        <taxon>Sphingobium</taxon>
    </lineage>
</organism>
<accession>T0HXX5</accession>
<dbReference type="AlphaFoldDB" id="T0HXX5"/>
<name>T0HXX5_9SPHN</name>
<gene>
    <name evidence="1" type="ORF">RLDS_05725</name>
</gene>
<protein>
    <submittedName>
        <fullName evidence="1">Uncharacterized protein</fullName>
    </submittedName>
</protein>
<dbReference type="Proteomes" id="UP000015531">
    <property type="component" value="Unassembled WGS sequence"/>
</dbReference>
<reference evidence="1 2" key="1">
    <citation type="journal article" date="2013" name="Genome Announc.">
        <title>Draft Genome Sequence of Sphingobium lactosutens Strain DS20T, Isolated from a Hexachlorocyclohexane Dumpsite.</title>
        <authorList>
            <person name="Kumar R."/>
            <person name="Dwivedi V."/>
            <person name="Negi V."/>
            <person name="Khurana J.P."/>
            <person name="Lal R."/>
        </authorList>
    </citation>
    <scope>NUCLEOTIDE SEQUENCE [LARGE SCALE GENOMIC DNA]</scope>
    <source>
        <strain evidence="1 2">DS20</strain>
    </source>
</reference>
<evidence type="ECO:0000313" key="2">
    <source>
        <dbReference type="Proteomes" id="UP000015531"/>
    </source>
</evidence>